<evidence type="ECO:0000313" key="6">
    <source>
        <dbReference type="RefSeq" id="XP_056689229.1"/>
    </source>
</evidence>
<dbReference type="InterPro" id="IPR000640">
    <property type="entry name" value="EFG_V-like"/>
</dbReference>
<reference evidence="3 4" key="2">
    <citation type="submission" date="2025-05" db="UniProtKB">
        <authorList>
            <consortium name="RefSeq"/>
        </authorList>
    </citation>
    <scope>IDENTIFICATION</scope>
    <source>
        <tissue evidence="3 4">Leaf</tissue>
    </source>
</reference>
<dbReference type="GeneID" id="110797684"/>
<accession>A0ABM3R0U4</accession>
<dbReference type="RefSeq" id="XP_056689226.1">
    <property type="nucleotide sequence ID" value="XM_056833248.1"/>
</dbReference>
<evidence type="ECO:0000313" key="7">
    <source>
        <dbReference type="RefSeq" id="XP_056689230.1"/>
    </source>
</evidence>
<protein>
    <submittedName>
        <fullName evidence="3 4">Uncharacterized protein isoform X1</fullName>
    </submittedName>
</protein>
<dbReference type="Pfam" id="PF00679">
    <property type="entry name" value="EFG_C"/>
    <property type="match status" value="1"/>
</dbReference>
<organism evidence="2 3">
    <name type="scientific">Spinacia oleracea</name>
    <name type="common">Spinach</name>
    <dbReference type="NCBI Taxonomy" id="3562"/>
    <lineage>
        <taxon>Eukaryota</taxon>
        <taxon>Viridiplantae</taxon>
        <taxon>Streptophyta</taxon>
        <taxon>Embryophyta</taxon>
        <taxon>Tracheophyta</taxon>
        <taxon>Spermatophyta</taxon>
        <taxon>Magnoliopsida</taxon>
        <taxon>eudicotyledons</taxon>
        <taxon>Gunneridae</taxon>
        <taxon>Pentapetalae</taxon>
        <taxon>Caryophyllales</taxon>
        <taxon>Chenopodiaceae</taxon>
        <taxon>Chenopodioideae</taxon>
        <taxon>Anserineae</taxon>
        <taxon>Spinacia</taxon>
    </lineage>
</organism>
<gene>
    <name evidence="3 4 5 6 7" type="primary">LOC110797684</name>
</gene>
<dbReference type="SUPFAM" id="SSF54980">
    <property type="entry name" value="EF-G C-terminal domain-like"/>
    <property type="match status" value="1"/>
</dbReference>
<reference evidence="2" key="1">
    <citation type="journal article" date="2021" name="Nat. Commun.">
        <title>Genomic analyses provide insights into spinach domestication and the genetic basis of agronomic traits.</title>
        <authorList>
            <person name="Cai X."/>
            <person name="Sun X."/>
            <person name="Xu C."/>
            <person name="Sun H."/>
            <person name="Wang X."/>
            <person name="Ge C."/>
            <person name="Zhang Z."/>
            <person name="Wang Q."/>
            <person name="Fei Z."/>
            <person name="Jiao C."/>
            <person name="Wang Q."/>
        </authorList>
    </citation>
    <scope>NUCLEOTIDE SEQUENCE [LARGE SCALE GENOMIC DNA]</scope>
    <source>
        <strain evidence="2">cv. Varoflay</strain>
    </source>
</reference>
<dbReference type="RefSeq" id="XP_056689230.1">
    <property type="nucleotide sequence ID" value="XM_056833252.1"/>
</dbReference>
<dbReference type="RefSeq" id="XP_056689228.1">
    <property type="nucleotide sequence ID" value="XM_056833250.1"/>
</dbReference>
<evidence type="ECO:0000313" key="4">
    <source>
        <dbReference type="RefSeq" id="XP_056689227.1"/>
    </source>
</evidence>
<sequence>MATPRLMEPVYYVEIQTPINCVSAIYTVLSRRRGHVTDDVPQPGTPAYLVKFQVIVMNANMGCSSCRDKVFRVLSKITGTLVVSVIYQVPLTFFRFSPGALVLYGNFTRYPCSPTASFFLKKTSRW</sequence>
<keyword evidence="2" id="KW-1185">Reference proteome</keyword>
<evidence type="ECO:0000259" key="1">
    <source>
        <dbReference type="Pfam" id="PF00679"/>
    </source>
</evidence>
<dbReference type="RefSeq" id="XP_056689229.1">
    <property type="nucleotide sequence ID" value="XM_056833251.1"/>
</dbReference>
<dbReference type="Proteomes" id="UP000813463">
    <property type="component" value="Chromosome 6"/>
</dbReference>
<dbReference type="Gene3D" id="3.30.70.240">
    <property type="match status" value="1"/>
</dbReference>
<dbReference type="PANTHER" id="PTHR42908">
    <property type="entry name" value="TRANSLATION ELONGATION FACTOR-RELATED"/>
    <property type="match status" value="1"/>
</dbReference>
<proteinExistence type="predicted"/>
<feature type="domain" description="Elongation factor EFG" evidence="1">
    <location>
        <begin position="5"/>
        <end position="54"/>
    </location>
</feature>
<evidence type="ECO:0000313" key="2">
    <source>
        <dbReference type="Proteomes" id="UP000813463"/>
    </source>
</evidence>
<dbReference type="PANTHER" id="PTHR42908:SF6">
    <property type="entry name" value="116 KDA U5 SMALL NUCLEAR RIBONUCLEOPROTEIN COMPONENT"/>
    <property type="match status" value="1"/>
</dbReference>
<name>A0ABM3R0U4_SPIOL</name>
<dbReference type="InterPro" id="IPR035647">
    <property type="entry name" value="EFG_III/V"/>
</dbReference>
<evidence type="ECO:0000313" key="3">
    <source>
        <dbReference type="RefSeq" id="XP_056689226.1"/>
    </source>
</evidence>
<dbReference type="RefSeq" id="XP_056689227.1">
    <property type="nucleotide sequence ID" value="XM_056833249.1"/>
</dbReference>
<evidence type="ECO:0000313" key="5">
    <source>
        <dbReference type="RefSeq" id="XP_056689228.1"/>
    </source>
</evidence>